<name>B0VYZ8_CULQU</name>
<dbReference type="OrthoDB" id="19903at2759"/>
<dbReference type="InParanoid" id="B0VYZ8"/>
<dbReference type="eggNOG" id="KOG4260">
    <property type="taxonomic scope" value="Eukaryota"/>
</dbReference>
<dbReference type="Pfam" id="PF11938">
    <property type="entry name" value="DUF3456"/>
    <property type="match status" value="1"/>
</dbReference>
<dbReference type="GO" id="GO:0070300">
    <property type="term" value="F:phosphatidic acid binding"/>
    <property type="evidence" value="ECO:0007669"/>
    <property type="project" value="TreeGrafter"/>
</dbReference>
<evidence type="ECO:0000313" key="2">
    <source>
        <dbReference type="EMBL" id="EDS25739.1"/>
    </source>
</evidence>
<dbReference type="HOGENOM" id="CLU_963951_0_0_1"/>
<dbReference type="GO" id="GO:0005525">
    <property type="term" value="F:GTP binding"/>
    <property type="evidence" value="ECO:0007669"/>
    <property type="project" value="TreeGrafter"/>
</dbReference>
<dbReference type="VEuPathDB" id="VectorBase:CPIJ000116"/>
<dbReference type="KEGG" id="cqu:CpipJ_CPIJ000116"/>
<dbReference type="VEuPathDB" id="VectorBase:CQUJHB009345"/>
<dbReference type="AlphaFoldDB" id="B0VYZ8"/>
<accession>B0VYZ8</accession>
<feature type="domain" description="DUF3456" evidence="1">
    <location>
        <begin position="231"/>
        <end position="265"/>
    </location>
</feature>
<dbReference type="EMBL" id="DS231813">
    <property type="protein sequence ID" value="EDS25739.1"/>
    <property type="molecule type" value="Genomic_DNA"/>
</dbReference>
<protein>
    <recommendedName>
        <fullName evidence="1">DUF3456 domain-containing protein</fullName>
    </recommendedName>
</protein>
<evidence type="ECO:0000259" key="1">
    <source>
        <dbReference type="Pfam" id="PF11938"/>
    </source>
</evidence>
<sequence length="289" mass="32223">MKNMAGTVDEKKVYKLVLTGGPCGGKTTGQARLCTFFENLGWKRVQQYNKFIGSAVAFLSSQSLTEPNVMPIAAGLLNFVDVFTQFEKSGKLTDHRTVFKDGYPEHSVDKTASCPRCLAAAAEKPNGSEGMRRTVLSVLLLVSAAVVGADVPSGVPTNVKKERQRAEKLPPCKACSVLVNSFREGMKRTERSKHEGGDAAWEEERLGSYKTSELRLIEIQERLCQDVGRGEDQCHQLAEDYESRIEEWWKQHQNDHPDLHRWLCEPSTSVFELTTFGLRVQPPPAIPPE</sequence>
<dbReference type="GO" id="GO:0035091">
    <property type="term" value="F:phosphatidylinositol binding"/>
    <property type="evidence" value="ECO:0007669"/>
    <property type="project" value="TreeGrafter"/>
</dbReference>
<dbReference type="InterPro" id="IPR021852">
    <property type="entry name" value="DUF3456"/>
</dbReference>
<reference evidence="2" key="1">
    <citation type="submission" date="2007-03" db="EMBL/GenBank/DDBJ databases">
        <title>Annotation of Culex pipiens quinquefasciatus.</title>
        <authorList>
            <consortium name="The Broad Institute Genome Sequencing Platform"/>
            <person name="Atkinson P.W."/>
            <person name="Hemingway J."/>
            <person name="Christensen B.M."/>
            <person name="Higgs S."/>
            <person name="Kodira C."/>
            <person name="Hannick L."/>
            <person name="Megy K."/>
            <person name="O'Leary S."/>
            <person name="Pearson M."/>
            <person name="Haas B.J."/>
            <person name="Mauceli E."/>
            <person name="Wortman J.R."/>
            <person name="Lee N.H."/>
            <person name="Guigo R."/>
            <person name="Stanke M."/>
            <person name="Alvarado L."/>
            <person name="Amedeo P."/>
            <person name="Antoine C.H."/>
            <person name="Arensburger P."/>
            <person name="Bidwell S.L."/>
            <person name="Crawford M."/>
            <person name="Camaro F."/>
            <person name="Devon K."/>
            <person name="Engels R."/>
            <person name="Hammond M."/>
            <person name="Howarth C."/>
            <person name="Koehrsen M."/>
            <person name="Lawson D."/>
            <person name="Montgomery P."/>
            <person name="Nene V."/>
            <person name="Nusbaum C."/>
            <person name="Puiu D."/>
            <person name="Romero-Severson J."/>
            <person name="Severson D.W."/>
            <person name="Shumway M."/>
            <person name="Sisk P."/>
            <person name="Stolte C."/>
            <person name="Zeng Q."/>
            <person name="Eisenstadt E."/>
            <person name="Fraser-Liggett C."/>
            <person name="Strausberg R."/>
            <person name="Galagan J."/>
            <person name="Birren B."/>
            <person name="Collins F.H."/>
        </authorList>
    </citation>
    <scope>NUCLEOTIDE SEQUENCE [LARGE SCALE GENOMIC DNA]</scope>
    <source>
        <strain evidence="2">JHB</strain>
    </source>
</reference>
<dbReference type="PANTHER" id="PTHR34932:SF1">
    <property type="entry name" value="TRPL TRANSLOCATION DEFECT PROTEIN 14"/>
    <property type="match status" value="1"/>
</dbReference>
<gene>
    <name evidence="2" type="ORF">CpipJ_CPIJ000116</name>
</gene>
<organism>
    <name type="scientific">Culex quinquefasciatus</name>
    <name type="common">Southern house mosquito</name>
    <name type="synonym">Culex pungens</name>
    <dbReference type="NCBI Taxonomy" id="7176"/>
    <lineage>
        <taxon>Eukaryota</taxon>
        <taxon>Metazoa</taxon>
        <taxon>Ecdysozoa</taxon>
        <taxon>Arthropoda</taxon>
        <taxon>Hexapoda</taxon>
        <taxon>Insecta</taxon>
        <taxon>Pterygota</taxon>
        <taxon>Neoptera</taxon>
        <taxon>Endopterygota</taxon>
        <taxon>Diptera</taxon>
        <taxon>Nematocera</taxon>
        <taxon>Culicoidea</taxon>
        <taxon>Culicidae</taxon>
        <taxon>Culicinae</taxon>
        <taxon>Culicini</taxon>
        <taxon>Culex</taxon>
        <taxon>Culex</taxon>
    </lineage>
</organism>
<dbReference type="PANTHER" id="PTHR34932">
    <property type="entry name" value="TRPL TRANSLOCATION DEFECT PROTEIN 14"/>
    <property type="match status" value="1"/>
</dbReference>
<proteinExistence type="predicted"/>
<dbReference type="InterPro" id="IPR053227">
    <property type="entry name" value="TRPL-trafficking_regulator"/>
</dbReference>